<dbReference type="AlphaFoldDB" id="A0AAW2Y6A4"/>
<dbReference type="Pfam" id="PF13456">
    <property type="entry name" value="RVT_3"/>
    <property type="match status" value="1"/>
</dbReference>
<dbReference type="Gene3D" id="3.30.420.10">
    <property type="entry name" value="Ribonuclease H-like superfamily/Ribonuclease H"/>
    <property type="match status" value="1"/>
</dbReference>
<gene>
    <name evidence="2" type="ORF">Slati_0016900</name>
</gene>
<dbReference type="PROSITE" id="PS50878">
    <property type="entry name" value="RT_POL"/>
    <property type="match status" value="1"/>
</dbReference>
<dbReference type="PANTHER" id="PTHR33116">
    <property type="entry name" value="REVERSE TRANSCRIPTASE ZINC-BINDING DOMAIN-CONTAINING PROTEIN-RELATED-RELATED"/>
    <property type="match status" value="1"/>
</dbReference>
<evidence type="ECO:0000259" key="1">
    <source>
        <dbReference type="PROSITE" id="PS50878"/>
    </source>
</evidence>
<reference evidence="2" key="2">
    <citation type="journal article" date="2024" name="Plant">
        <title>Genomic evolution and insights into agronomic trait innovations of Sesamum species.</title>
        <authorList>
            <person name="Miao H."/>
            <person name="Wang L."/>
            <person name="Qu L."/>
            <person name="Liu H."/>
            <person name="Sun Y."/>
            <person name="Le M."/>
            <person name="Wang Q."/>
            <person name="Wei S."/>
            <person name="Zheng Y."/>
            <person name="Lin W."/>
            <person name="Duan Y."/>
            <person name="Cao H."/>
            <person name="Xiong S."/>
            <person name="Wang X."/>
            <person name="Wei L."/>
            <person name="Li C."/>
            <person name="Ma Q."/>
            <person name="Ju M."/>
            <person name="Zhao R."/>
            <person name="Li G."/>
            <person name="Mu C."/>
            <person name="Tian Q."/>
            <person name="Mei H."/>
            <person name="Zhang T."/>
            <person name="Gao T."/>
            <person name="Zhang H."/>
        </authorList>
    </citation>
    <scope>NUCLEOTIDE SEQUENCE</scope>
    <source>
        <strain evidence="2">KEN1</strain>
    </source>
</reference>
<dbReference type="InterPro" id="IPR036397">
    <property type="entry name" value="RNaseH_sf"/>
</dbReference>
<sequence>MALKLDISKAYDKVEWSFLRKVLFKLGFHDHFIQLVLLCVSSVSYSFILSGRQFGHIVPERGLRQGDPLSPYLFLLCTEALSSLISRAELEGHLKGICISRGAPSISHLFFADDTLLCCHASTEALNCIQNILQVYGKASGQEINYQKSVIVFSKNTPEPVMSFISEGLGIRKADRHEKYLGLPSVVGRSKRVVFESIRDKIWHKVSSWGEKQLSQAGKEVLTKAVVQAIPTYSMHVFKLPEGLVREIESMIAKFWWNSIENRKIYWMPWTQLCTSKLHGGLGLRDLRAFNSAMLAKQFWRLLVHPDSLVGQVLQARYYPGSSILDADLGSRPSFTWRSIFSSKALIQAGYRWRIGDGRTTKIWIDPWIPRLPSFCPRNAIGPLPPPTTVCHLFDLASGDWNVPLLSSIFDHDDCMAILSLPLSRAPLCDEIVWHFTRSGSFSVKSAYHVVVTAPEEFDQHTFLLCPFARIVWALSDLRWDLICKWTVNARDWLFHVYKMLDHSEFNLFLTICWSIWWSRNKRWTAHEVSTPDQTIAFARNYLSAFSGFLDPHHSLSTSTAPVKWSVPPNDVVKINSDAAIFEEAGAFGVGVIAQNSQGQSLAWTASRHHRTLSPEAAEAWAARIAIQLVVQQGWTKIIIEGDCATLHIKLTTPEDRSSLISPIIHDILVAS</sequence>
<dbReference type="GO" id="GO:0003676">
    <property type="term" value="F:nucleic acid binding"/>
    <property type="evidence" value="ECO:0007669"/>
    <property type="project" value="InterPro"/>
</dbReference>
<dbReference type="InterPro" id="IPR043502">
    <property type="entry name" value="DNA/RNA_pol_sf"/>
</dbReference>
<dbReference type="PANTHER" id="PTHR33116:SF86">
    <property type="entry name" value="REVERSE TRANSCRIPTASE DOMAIN-CONTAINING PROTEIN"/>
    <property type="match status" value="1"/>
</dbReference>
<dbReference type="SUPFAM" id="SSF53098">
    <property type="entry name" value="Ribonuclease H-like"/>
    <property type="match status" value="1"/>
</dbReference>
<accession>A0AAW2Y6A4</accession>
<dbReference type="SUPFAM" id="SSF56672">
    <property type="entry name" value="DNA/RNA polymerases"/>
    <property type="match status" value="1"/>
</dbReference>
<proteinExistence type="predicted"/>
<dbReference type="CDD" id="cd01650">
    <property type="entry name" value="RT_nLTR_like"/>
    <property type="match status" value="1"/>
</dbReference>
<name>A0AAW2Y6A4_9LAMI</name>
<dbReference type="EMBL" id="JACGWN010000001">
    <property type="protein sequence ID" value="KAL0461293.1"/>
    <property type="molecule type" value="Genomic_DNA"/>
</dbReference>
<organism evidence="2">
    <name type="scientific">Sesamum latifolium</name>
    <dbReference type="NCBI Taxonomy" id="2727402"/>
    <lineage>
        <taxon>Eukaryota</taxon>
        <taxon>Viridiplantae</taxon>
        <taxon>Streptophyta</taxon>
        <taxon>Embryophyta</taxon>
        <taxon>Tracheophyta</taxon>
        <taxon>Spermatophyta</taxon>
        <taxon>Magnoliopsida</taxon>
        <taxon>eudicotyledons</taxon>
        <taxon>Gunneridae</taxon>
        <taxon>Pentapetalae</taxon>
        <taxon>asterids</taxon>
        <taxon>lamiids</taxon>
        <taxon>Lamiales</taxon>
        <taxon>Pedaliaceae</taxon>
        <taxon>Sesamum</taxon>
    </lineage>
</organism>
<protein>
    <submittedName>
        <fullName evidence="2">Mitochondrial protein</fullName>
    </submittedName>
</protein>
<dbReference type="InterPro" id="IPR000477">
    <property type="entry name" value="RT_dom"/>
</dbReference>
<reference evidence="2" key="1">
    <citation type="submission" date="2020-06" db="EMBL/GenBank/DDBJ databases">
        <authorList>
            <person name="Li T."/>
            <person name="Hu X."/>
            <person name="Zhang T."/>
            <person name="Song X."/>
            <person name="Zhang H."/>
            <person name="Dai N."/>
            <person name="Sheng W."/>
            <person name="Hou X."/>
            <person name="Wei L."/>
        </authorList>
    </citation>
    <scope>NUCLEOTIDE SEQUENCE</scope>
    <source>
        <strain evidence="2">KEN1</strain>
        <tissue evidence="2">Leaf</tissue>
    </source>
</reference>
<evidence type="ECO:0000313" key="2">
    <source>
        <dbReference type="EMBL" id="KAL0461293.1"/>
    </source>
</evidence>
<dbReference type="Pfam" id="PF00078">
    <property type="entry name" value="RVT_1"/>
    <property type="match status" value="1"/>
</dbReference>
<feature type="domain" description="Reverse transcriptase" evidence="1">
    <location>
        <begin position="1"/>
        <end position="169"/>
    </location>
</feature>
<dbReference type="InterPro" id="IPR002156">
    <property type="entry name" value="RNaseH_domain"/>
</dbReference>
<dbReference type="InterPro" id="IPR012337">
    <property type="entry name" value="RNaseH-like_sf"/>
</dbReference>
<dbReference type="GO" id="GO:0004523">
    <property type="term" value="F:RNA-DNA hybrid ribonuclease activity"/>
    <property type="evidence" value="ECO:0007669"/>
    <property type="project" value="InterPro"/>
</dbReference>
<comment type="caution">
    <text evidence="2">The sequence shown here is derived from an EMBL/GenBank/DDBJ whole genome shotgun (WGS) entry which is preliminary data.</text>
</comment>